<name>A0A1I3V235_9BACL</name>
<gene>
    <name evidence="2" type="ORF">SAMN05518846_106164</name>
</gene>
<dbReference type="AlphaFoldDB" id="A0A1I3V235"/>
<dbReference type="EMBL" id="FORT01000006">
    <property type="protein sequence ID" value="SFJ88191.1"/>
    <property type="molecule type" value="Genomic_DNA"/>
</dbReference>
<evidence type="ECO:0000313" key="3">
    <source>
        <dbReference type="Proteomes" id="UP000198915"/>
    </source>
</evidence>
<accession>A0A1I3V235</accession>
<reference evidence="3" key="1">
    <citation type="submission" date="2016-10" db="EMBL/GenBank/DDBJ databases">
        <authorList>
            <person name="Varghese N."/>
            <person name="Submissions S."/>
        </authorList>
    </citation>
    <scope>NUCLEOTIDE SEQUENCE [LARGE SCALE GENOMIC DNA]</scope>
    <source>
        <strain evidence="3">OK042</strain>
    </source>
</reference>
<dbReference type="Pfam" id="PF00856">
    <property type="entry name" value="SET"/>
    <property type="match status" value="1"/>
</dbReference>
<feature type="domain" description="SET" evidence="1">
    <location>
        <begin position="4"/>
        <end position="112"/>
    </location>
</feature>
<dbReference type="PROSITE" id="PS50280">
    <property type="entry name" value="SET"/>
    <property type="match status" value="1"/>
</dbReference>
<dbReference type="InterPro" id="IPR046341">
    <property type="entry name" value="SET_dom_sf"/>
</dbReference>
<dbReference type="RefSeq" id="WP_092268364.1">
    <property type="nucleotide sequence ID" value="NZ_BJOE01000005.1"/>
</dbReference>
<proteinExistence type="predicted"/>
<dbReference type="CDD" id="cd08161">
    <property type="entry name" value="SET"/>
    <property type="match status" value="1"/>
</dbReference>
<evidence type="ECO:0000313" key="2">
    <source>
        <dbReference type="EMBL" id="SFJ88191.1"/>
    </source>
</evidence>
<dbReference type="Proteomes" id="UP000198915">
    <property type="component" value="Unassembled WGS sequence"/>
</dbReference>
<sequence length="199" mass="23330">MMHPDTELRYINDQIGYGVFATKFIPKGTIVWAMDDLDQVLDPAFVETLDPLRKQDVQKYSFKNQFGKYILCWDKARYVNHSFHATCVATMYDMELAARDIHPGEELTDDYGTLNLDEPFDCLPEEGTDRSRVMPDDLLRYYRQWDEIAAGAFEHFNHVDQPLLHLIRPEHRNKLNAILNHHMPVDSVIQLYYRPPSRA</sequence>
<evidence type="ECO:0000259" key="1">
    <source>
        <dbReference type="PROSITE" id="PS50280"/>
    </source>
</evidence>
<organism evidence="2 3">
    <name type="scientific">Brevibacillus centrosporus</name>
    <dbReference type="NCBI Taxonomy" id="54910"/>
    <lineage>
        <taxon>Bacteria</taxon>
        <taxon>Bacillati</taxon>
        <taxon>Bacillota</taxon>
        <taxon>Bacilli</taxon>
        <taxon>Bacillales</taxon>
        <taxon>Paenibacillaceae</taxon>
        <taxon>Brevibacillus</taxon>
    </lineage>
</organism>
<dbReference type="InterPro" id="IPR001214">
    <property type="entry name" value="SET_dom"/>
</dbReference>
<dbReference type="Gene3D" id="2.170.270.10">
    <property type="entry name" value="SET domain"/>
    <property type="match status" value="1"/>
</dbReference>
<protein>
    <recommendedName>
        <fullName evidence="1">SET domain-containing protein</fullName>
    </recommendedName>
</protein>
<keyword evidence="3" id="KW-1185">Reference proteome</keyword>
<dbReference type="STRING" id="1884381.SAMN05518846_106164"/>
<dbReference type="SUPFAM" id="SSF82199">
    <property type="entry name" value="SET domain"/>
    <property type="match status" value="1"/>
</dbReference>